<evidence type="ECO:0000313" key="1">
    <source>
        <dbReference type="EMBL" id="EYC21314.1"/>
    </source>
</evidence>
<evidence type="ECO:0000313" key="2">
    <source>
        <dbReference type="Proteomes" id="UP000024635"/>
    </source>
</evidence>
<proteinExistence type="predicted"/>
<sequence length="98" mass="10985">MVKSKNIGGGFKIVYNDSTGTRSIVDVIVSERSRNFIAGVKRFDDHLMKIVIVSLKRRLFSAYAPLQTGCTDQAKYEFWEQISEKTAAAPPEDTVLKT</sequence>
<keyword evidence="2" id="KW-1185">Reference proteome</keyword>
<comment type="caution">
    <text evidence="1">The sequence shown here is derived from an EMBL/GenBank/DDBJ whole genome shotgun (WGS) entry which is preliminary data.</text>
</comment>
<accession>A0A016V0V5</accession>
<dbReference type="STRING" id="53326.A0A016V0V5"/>
<gene>
    <name evidence="1" type="primary">Acey_s0019.g3747</name>
    <name evidence="1" type="ORF">Y032_0019g3747</name>
</gene>
<name>A0A016V0V5_9BILA</name>
<dbReference type="Proteomes" id="UP000024635">
    <property type="component" value="Unassembled WGS sequence"/>
</dbReference>
<dbReference type="AlphaFoldDB" id="A0A016V0V5"/>
<protein>
    <submittedName>
        <fullName evidence="1">Uncharacterized protein</fullName>
    </submittedName>
</protein>
<reference evidence="2" key="1">
    <citation type="journal article" date="2015" name="Nat. Genet.">
        <title>The genome and transcriptome of the zoonotic hookworm Ancylostoma ceylanicum identify infection-specific gene families.</title>
        <authorList>
            <person name="Schwarz E.M."/>
            <person name="Hu Y."/>
            <person name="Antoshechkin I."/>
            <person name="Miller M.M."/>
            <person name="Sternberg P.W."/>
            <person name="Aroian R.V."/>
        </authorList>
    </citation>
    <scope>NUCLEOTIDE SEQUENCE</scope>
    <source>
        <strain evidence="2">HY135</strain>
    </source>
</reference>
<organism evidence="1 2">
    <name type="scientific">Ancylostoma ceylanicum</name>
    <dbReference type="NCBI Taxonomy" id="53326"/>
    <lineage>
        <taxon>Eukaryota</taxon>
        <taxon>Metazoa</taxon>
        <taxon>Ecdysozoa</taxon>
        <taxon>Nematoda</taxon>
        <taxon>Chromadorea</taxon>
        <taxon>Rhabditida</taxon>
        <taxon>Rhabditina</taxon>
        <taxon>Rhabditomorpha</taxon>
        <taxon>Strongyloidea</taxon>
        <taxon>Ancylostomatidae</taxon>
        <taxon>Ancylostomatinae</taxon>
        <taxon>Ancylostoma</taxon>
    </lineage>
</organism>
<dbReference type="OrthoDB" id="409898at2759"/>
<dbReference type="EMBL" id="JARK01001355">
    <property type="protein sequence ID" value="EYC21314.1"/>
    <property type="molecule type" value="Genomic_DNA"/>
</dbReference>